<dbReference type="RefSeq" id="WP_088254654.1">
    <property type="nucleotide sequence ID" value="NZ_NIDE01000004.1"/>
</dbReference>
<reference evidence="4" key="1">
    <citation type="submission" date="2017-06" db="EMBL/GenBank/DDBJ databases">
        <title>Genome analysis of Fimbriiglobus ruber SP5, the first member of the order Planctomycetales with confirmed chitinolytic capability.</title>
        <authorList>
            <person name="Ravin N.V."/>
            <person name="Rakitin A.L."/>
            <person name="Ivanova A.A."/>
            <person name="Beletsky A.V."/>
            <person name="Kulichevskaya I.S."/>
            <person name="Mardanov A.V."/>
            <person name="Dedysh S.N."/>
        </authorList>
    </citation>
    <scope>NUCLEOTIDE SEQUENCE [LARGE SCALE GENOMIC DNA]</scope>
    <source>
        <strain evidence="4">SP5</strain>
    </source>
</reference>
<name>A0A225E1G4_9BACT</name>
<dbReference type="Gene3D" id="3.90.1570.10">
    <property type="entry name" value="tt1808, chain A"/>
    <property type="match status" value="1"/>
</dbReference>
<dbReference type="InterPro" id="IPR011335">
    <property type="entry name" value="Restrct_endonuc-II-like"/>
</dbReference>
<dbReference type="PANTHER" id="PTHR33352:SF2">
    <property type="entry name" value="SLL0995 PROTEIN"/>
    <property type="match status" value="1"/>
</dbReference>
<dbReference type="Proteomes" id="UP000214646">
    <property type="component" value="Unassembled WGS sequence"/>
</dbReference>
<evidence type="ECO:0000256" key="1">
    <source>
        <dbReference type="SAM" id="Coils"/>
    </source>
</evidence>
<feature type="coiled-coil region" evidence="1">
    <location>
        <begin position="205"/>
        <end position="251"/>
    </location>
</feature>
<dbReference type="AlphaFoldDB" id="A0A225E1G4"/>
<dbReference type="SUPFAM" id="SSF52980">
    <property type="entry name" value="Restriction endonuclease-like"/>
    <property type="match status" value="1"/>
</dbReference>
<accession>A0A225E1G4</accession>
<dbReference type="OrthoDB" id="274412at2"/>
<dbReference type="PANTHER" id="PTHR33352">
    <property type="entry name" value="SLR1095 PROTEIN"/>
    <property type="match status" value="1"/>
</dbReference>
<evidence type="ECO:0000313" key="4">
    <source>
        <dbReference type="Proteomes" id="UP000214646"/>
    </source>
</evidence>
<keyword evidence="1" id="KW-0175">Coiled coil</keyword>
<sequence length="256" mass="29471">MIRKAEFDPFARNEYPTSDGRPMAETDTHRLLMTSLIETLSIYYSADPNVYVSGNLLLFYEPDDKRRHLSPDCFVVKGVPAGTRPNYLMWEEGKGPDVVFELTSKTTRSEDTDKKFEMYRDVFGVSEYFLFDPLEEYLTPSMQGYRRVGTEFRPIEMAGERLPSEVLGLHLERADEQLRLWNPATRTWLPTQAELTASEAAARRRAEVRERAEAAARAEAEARARVEVAARQRVEAELDQLRRELDALRRGRDQGS</sequence>
<keyword evidence="4" id="KW-1185">Reference proteome</keyword>
<feature type="domain" description="Putative restriction endonuclease" evidence="2">
    <location>
        <begin position="14"/>
        <end position="167"/>
    </location>
</feature>
<dbReference type="InterPro" id="IPR008538">
    <property type="entry name" value="Uma2"/>
</dbReference>
<evidence type="ECO:0000313" key="3">
    <source>
        <dbReference type="EMBL" id="OWK43856.1"/>
    </source>
</evidence>
<gene>
    <name evidence="3" type="ORF">FRUB_03455</name>
</gene>
<proteinExistence type="predicted"/>
<comment type="caution">
    <text evidence="3">The sequence shown here is derived from an EMBL/GenBank/DDBJ whole genome shotgun (WGS) entry which is preliminary data.</text>
</comment>
<dbReference type="EMBL" id="NIDE01000004">
    <property type="protein sequence ID" value="OWK43856.1"/>
    <property type="molecule type" value="Genomic_DNA"/>
</dbReference>
<dbReference type="CDD" id="cd06260">
    <property type="entry name" value="DUF820-like"/>
    <property type="match status" value="1"/>
</dbReference>
<dbReference type="InterPro" id="IPR012296">
    <property type="entry name" value="Nuclease_put_TT1808"/>
</dbReference>
<protein>
    <recommendedName>
        <fullName evidence="2">Putative restriction endonuclease domain-containing protein</fullName>
    </recommendedName>
</protein>
<evidence type="ECO:0000259" key="2">
    <source>
        <dbReference type="Pfam" id="PF05685"/>
    </source>
</evidence>
<organism evidence="3 4">
    <name type="scientific">Fimbriiglobus ruber</name>
    <dbReference type="NCBI Taxonomy" id="1908690"/>
    <lineage>
        <taxon>Bacteria</taxon>
        <taxon>Pseudomonadati</taxon>
        <taxon>Planctomycetota</taxon>
        <taxon>Planctomycetia</taxon>
        <taxon>Gemmatales</taxon>
        <taxon>Gemmataceae</taxon>
        <taxon>Fimbriiglobus</taxon>
    </lineage>
</organism>
<dbReference type="Pfam" id="PF05685">
    <property type="entry name" value="Uma2"/>
    <property type="match status" value="1"/>
</dbReference>